<evidence type="ECO:0000259" key="2">
    <source>
        <dbReference type="Pfam" id="PF18488"/>
    </source>
</evidence>
<sequence length="142" mass="16369">MNLSHVLVVFAAALLVSSEALSATTDSTQAKILTMTNHDAARSIDAVQGAKRFLRSDEDNFYVEDDKALEGEERGVNLKPLSETKMWAMKDRGMTAINYAKKMRIYDTMKEIERTGRGWSAFQRTHRFQKYMKYFNFLKENK</sequence>
<dbReference type="Proteomes" id="UP000693981">
    <property type="component" value="Unassembled WGS sequence"/>
</dbReference>
<dbReference type="AlphaFoldDB" id="A0A8T1VKQ5"/>
<dbReference type="InterPro" id="IPR040691">
    <property type="entry name" value="PexRD2_WYL"/>
</dbReference>
<reference evidence="3" key="1">
    <citation type="submission" date="2021-02" db="EMBL/GenBank/DDBJ databases">
        <authorList>
            <person name="Palmer J.M."/>
        </authorList>
    </citation>
    <scope>NUCLEOTIDE SEQUENCE</scope>
    <source>
        <strain evidence="3">SCRP23</strain>
    </source>
</reference>
<dbReference type="OrthoDB" id="95103at2759"/>
<feature type="chain" id="PRO_5042526801" description="PexRD2 WYL domain-containing protein" evidence="1">
    <location>
        <begin position="23"/>
        <end position="142"/>
    </location>
</feature>
<accession>A0A8T1VKQ5</accession>
<name>A0A8T1VKQ5_9STRA</name>
<evidence type="ECO:0000313" key="4">
    <source>
        <dbReference type="Proteomes" id="UP000693981"/>
    </source>
</evidence>
<keyword evidence="1" id="KW-0732">Signal</keyword>
<dbReference type="Pfam" id="PF18488">
    <property type="entry name" value="WYL_3"/>
    <property type="match status" value="1"/>
</dbReference>
<dbReference type="EMBL" id="JAGDFL010000755">
    <property type="protein sequence ID" value="KAG7381847.1"/>
    <property type="molecule type" value="Genomic_DNA"/>
</dbReference>
<comment type="caution">
    <text evidence="3">The sequence shown here is derived from an EMBL/GenBank/DDBJ whole genome shotgun (WGS) entry which is preliminary data.</text>
</comment>
<proteinExistence type="predicted"/>
<organism evidence="3 4">
    <name type="scientific">Phytophthora boehmeriae</name>
    <dbReference type="NCBI Taxonomy" id="109152"/>
    <lineage>
        <taxon>Eukaryota</taxon>
        <taxon>Sar</taxon>
        <taxon>Stramenopiles</taxon>
        <taxon>Oomycota</taxon>
        <taxon>Peronosporomycetes</taxon>
        <taxon>Peronosporales</taxon>
        <taxon>Peronosporaceae</taxon>
        <taxon>Phytophthora</taxon>
    </lineage>
</organism>
<protein>
    <recommendedName>
        <fullName evidence="2">PexRD2 WYL domain-containing protein</fullName>
    </recommendedName>
</protein>
<keyword evidence="4" id="KW-1185">Reference proteome</keyword>
<evidence type="ECO:0000313" key="3">
    <source>
        <dbReference type="EMBL" id="KAG7381847.1"/>
    </source>
</evidence>
<feature type="domain" description="PexRD2 WYL" evidence="2">
    <location>
        <begin position="79"/>
        <end position="140"/>
    </location>
</feature>
<evidence type="ECO:0000256" key="1">
    <source>
        <dbReference type="SAM" id="SignalP"/>
    </source>
</evidence>
<gene>
    <name evidence="3" type="ORF">PHYBOEH_010733</name>
</gene>
<feature type="signal peptide" evidence="1">
    <location>
        <begin position="1"/>
        <end position="22"/>
    </location>
</feature>